<protein>
    <recommendedName>
        <fullName evidence="3">SET domain-containing protein</fullName>
    </recommendedName>
</protein>
<dbReference type="Gene3D" id="3.90.1410.10">
    <property type="entry name" value="set domain protein methyltransferase, domain 1"/>
    <property type="match status" value="1"/>
</dbReference>
<dbReference type="AlphaFoldDB" id="A0A2K3DA76"/>
<dbReference type="ExpressionAtlas" id="A0A2K3DA76">
    <property type="expression patterns" value="baseline and differential"/>
</dbReference>
<dbReference type="Gramene" id="PNW77435">
    <property type="protein sequence ID" value="PNW77435"/>
    <property type="gene ID" value="CHLRE_10g436400v5"/>
</dbReference>
<sequence length="393" mass="41594">MGSRSVASGGCIHSSSQTFQTSLRVARPKLVVRASTVDVFTAPQAQTWSPALKPADSATRAVERSLREWITAHGGFIHTSIRLTDNAPCGCRGVVASSPLTREDVEDPILVVPENLYLTTDNARAFLRPLDEKIQRSSSSGSRSAPASQGPGAGLLSGLKLPLWGAGGARRPTDASGSQALPAVAQLGLLVAVERARGDQSFWAPYIQSLPAAPSCAWAMPPQQLKAALVALGPTAEGWGAAVERARAGVYGRAEAAVRMYGRHLDVELDVEDVVWGMGQVLSRAYGHEPDLGLAPFIDLCNHTLGAPRPRGMTLEEAPEATGDPVREVSYAVVESSRYGEPLPLAVGDEVYVTYAADGGDPLAAFLNLGFVPPEIVLEAGMREPRRRGPMCT</sequence>
<dbReference type="EMBL" id="CM008971">
    <property type="protein sequence ID" value="PNW77435.1"/>
    <property type="molecule type" value="Genomic_DNA"/>
</dbReference>
<reference evidence="1 2" key="1">
    <citation type="journal article" date="2007" name="Science">
        <title>The Chlamydomonas genome reveals the evolution of key animal and plant functions.</title>
        <authorList>
            <person name="Merchant S.S."/>
            <person name="Prochnik S.E."/>
            <person name="Vallon O."/>
            <person name="Harris E.H."/>
            <person name="Karpowicz S.J."/>
            <person name="Witman G.B."/>
            <person name="Terry A."/>
            <person name="Salamov A."/>
            <person name="Fritz-Laylin L.K."/>
            <person name="Marechal-Drouard L."/>
            <person name="Marshall W.F."/>
            <person name="Qu L.H."/>
            <person name="Nelson D.R."/>
            <person name="Sanderfoot A.A."/>
            <person name="Spalding M.H."/>
            <person name="Kapitonov V.V."/>
            <person name="Ren Q."/>
            <person name="Ferris P."/>
            <person name="Lindquist E."/>
            <person name="Shapiro H."/>
            <person name="Lucas S.M."/>
            <person name="Grimwood J."/>
            <person name="Schmutz J."/>
            <person name="Cardol P."/>
            <person name="Cerutti H."/>
            <person name="Chanfreau G."/>
            <person name="Chen C.L."/>
            <person name="Cognat V."/>
            <person name="Croft M.T."/>
            <person name="Dent R."/>
            <person name="Dutcher S."/>
            <person name="Fernandez E."/>
            <person name="Fukuzawa H."/>
            <person name="Gonzalez-Ballester D."/>
            <person name="Gonzalez-Halphen D."/>
            <person name="Hallmann A."/>
            <person name="Hanikenne M."/>
            <person name="Hippler M."/>
            <person name="Inwood W."/>
            <person name="Jabbari K."/>
            <person name="Kalanon M."/>
            <person name="Kuras R."/>
            <person name="Lefebvre P.A."/>
            <person name="Lemaire S.D."/>
            <person name="Lobanov A.V."/>
            <person name="Lohr M."/>
            <person name="Manuell A."/>
            <person name="Meier I."/>
            <person name="Mets L."/>
            <person name="Mittag M."/>
            <person name="Mittelmeier T."/>
            <person name="Moroney J.V."/>
            <person name="Moseley J."/>
            <person name="Napoli C."/>
            <person name="Nedelcu A.M."/>
            <person name="Niyogi K."/>
            <person name="Novoselov S.V."/>
            <person name="Paulsen I.T."/>
            <person name="Pazour G."/>
            <person name="Purton S."/>
            <person name="Ral J.P."/>
            <person name="Riano-Pachon D.M."/>
            <person name="Riekhof W."/>
            <person name="Rymarquis L."/>
            <person name="Schroda M."/>
            <person name="Stern D."/>
            <person name="Umen J."/>
            <person name="Willows R."/>
            <person name="Wilson N."/>
            <person name="Zimmer S.L."/>
            <person name="Allmer J."/>
            <person name="Balk J."/>
            <person name="Bisova K."/>
            <person name="Chen C.J."/>
            <person name="Elias M."/>
            <person name="Gendler K."/>
            <person name="Hauser C."/>
            <person name="Lamb M.R."/>
            <person name="Ledford H."/>
            <person name="Long J.C."/>
            <person name="Minagawa J."/>
            <person name="Page M.D."/>
            <person name="Pan J."/>
            <person name="Pootakham W."/>
            <person name="Roje S."/>
            <person name="Rose A."/>
            <person name="Stahlberg E."/>
            <person name="Terauchi A.M."/>
            <person name="Yang P."/>
            <person name="Ball S."/>
            <person name="Bowler C."/>
            <person name="Dieckmann C.L."/>
            <person name="Gladyshev V.N."/>
            <person name="Green P."/>
            <person name="Jorgensen R."/>
            <person name="Mayfield S."/>
            <person name="Mueller-Roeber B."/>
            <person name="Rajamani S."/>
            <person name="Sayre R.T."/>
            <person name="Brokstein P."/>
            <person name="Dubchak I."/>
            <person name="Goodstein D."/>
            <person name="Hornick L."/>
            <person name="Huang Y.W."/>
            <person name="Jhaveri J."/>
            <person name="Luo Y."/>
            <person name="Martinez D."/>
            <person name="Ngau W.C."/>
            <person name="Otillar B."/>
            <person name="Poliakov A."/>
            <person name="Porter A."/>
            <person name="Szajkowski L."/>
            <person name="Werner G."/>
            <person name="Zhou K."/>
            <person name="Grigoriev I.V."/>
            <person name="Rokhsar D.S."/>
            <person name="Grossman A.R."/>
        </authorList>
    </citation>
    <scope>NUCLEOTIDE SEQUENCE [LARGE SCALE GENOMIC DNA]</scope>
    <source>
        <strain evidence="2">CC-503</strain>
    </source>
</reference>
<name>A0A2K3DA76_CHLRE</name>
<dbReference type="SUPFAM" id="SSF82199">
    <property type="entry name" value="SET domain"/>
    <property type="match status" value="1"/>
</dbReference>
<dbReference type="PANTHER" id="PTHR13271:SF145">
    <property type="entry name" value="SET DOMAIN-CONTAINING PROTEIN"/>
    <property type="match status" value="1"/>
</dbReference>
<evidence type="ECO:0000313" key="2">
    <source>
        <dbReference type="Proteomes" id="UP000006906"/>
    </source>
</evidence>
<evidence type="ECO:0000313" key="1">
    <source>
        <dbReference type="EMBL" id="PNW77435.1"/>
    </source>
</evidence>
<dbReference type="RefSeq" id="XP_042920123.1">
    <property type="nucleotide sequence ID" value="XM_043066726.1"/>
</dbReference>
<keyword evidence="2" id="KW-1185">Reference proteome</keyword>
<accession>A0A2K3DA76</accession>
<dbReference type="PANTHER" id="PTHR13271">
    <property type="entry name" value="UNCHARACTERIZED PUTATIVE METHYLTRANSFERASE"/>
    <property type="match status" value="1"/>
</dbReference>
<dbReference type="InterPro" id="IPR046341">
    <property type="entry name" value="SET_dom_sf"/>
</dbReference>
<dbReference type="OrthoDB" id="42889at2759"/>
<dbReference type="GO" id="GO:0016279">
    <property type="term" value="F:protein-lysine N-methyltransferase activity"/>
    <property type="evidence" value="ECO:0000318"/>
    <property type="project" value="GO_Central"/>
</dbReference>
<dbReference type="Proteomes" id="UP000006906">
    <property type="component" value="Chromosome 10"/>
</dbReference>
<dbReference type="InParanoid" id="A0A2K3DA76"/>
<dbReference type="InterPro" id="IPR050600">
    <property type="entry name" value="SETD3_SETD6_MTase"/>
</dbReference>
<dbReference type="KEGG" id="cre:CHLRE_10g436400v5"/>
<gene>
    <name evidence="1" type="ORF">CHLRE_10g436400v5</name>
</gene>
<proteinExistence type="predicted"/>
<dbReference type="SMR" id="A0A2K3DA76"/>
<evidence type="ECO:0008006" key="3">
    <source>
        <dbReference type="Google" id="ProtNLM"/>
    </source>
</evidence>
<organism evidence="1 2">
    <name type="scientific">Chlamydomonas reinhardtii</name>
    <name type="common">Chlamydomonas smithii</name>
    <dbReference type="NCBI Taxonomy" id="3055"/>
    <lineage>
        <taxon>Eukaryota</taxon>
        <taxon>Viridiplantae</taxon>
        <taxon>Chlorophyta</taxon>
        <taxon>core chlorophytes</taxon>
        <taxon>Chlorophyceae</taxon>
        <taxon>CS clade</taxon>
        <taxon>Chlamydomonadales</taxon>
        <taxon>Chlamydomonadaceae</taxon>
        <taxon>Chlamydomonas</taxon>
    </lineage>
</organism>
<dbReference type="CDD" id="cd10527">
    <property type="entry name" value="SET_LSMT"/>
    <property type="match status" value="1"/>
</dbReference>
<dbReference type="GeneID" id="5716010"/>